<dbReference type="PROSITE" id="PS51379">
    <property type="entry name" value="4FE4S_FER_2"/>
    <property type="match status" value="2"/>
</dbReference>
<dbReference type="PANTHER" id="PTHR42895">
    <property type="entry name" value="IRON-SULFUR CLUSTER-BINDING PROTEIN-RELATED"/>
    <property type="match status" value="1"/>
</dbReference>
<dbReference type="AlphaFoldDB" id="A0A933GJH2"/>
<dbReference type="SUPFAM" id="SSF54862">
    <property type="entry name" value="4Fe-4S ferredoxins"/>
    <property type="match status" value="1"/>
</dbReference>
<feature type="domain" description="4Fe-4S ferredoxin-type" evidence="2">
    <location>
        <begin position="5"/>
        <end position="34"/>
    </location>
</feature>
<dbReference type="EMBL" id="JACQWF010000061">
    <property type="protein sequence ID" value="MBI4594996.1"/>
    <property type="molecule type" value="Genomic_DNA"/>
</dbReference>
<feature type="region of interest" description="Disordered" evidence="1">
    <location>
        <begin position="78"/>
        <end position="138"/>
    </location>
</feature>
<accession>A0A933GJH2</accession>
<comment type="caution">
    <text evidence="3">The sequence shown here is derived from an EMBL/GenBank/DDBJ whole genome shotgun (WGS) entry which is preliminary data.</text>
</comment>
<name>A0A933GJH2_UNCTE</name>
<dbReference type="Pfam" id="PF12837">
    <property type="entry name" value="Fer4_6"/>
    <property type="match status" value="1"/>
</dbReference>
<feature type="compositionally biased region" description="Basic and acidic residues" evidence="1">
    <location>
        <begin position="122"/>
        <end position="131"/>
    </location>
</feature>
<protein>
    <submittedName>
        <fullName evidence="3">4Fe-4S binding protein</fullName>
    </submittedName>
</protein>
<organism evidence="3 4">
    <name type="scientific">Tectimicrobiota bacterium</name>
    <dbReference type="NCBI Taxonomy" id="2528274"/>
    <lineage>
        <taxon>Bacteria</taxon>
        <taxon>Pseudomonadati</taxon>
        <taxon>Nitrospinota/Tectimicrobiota group</taxon>
        <taxon>Candidatus Tectimicrobiota</taxon>
    </lineage>
</organism>
<dbReference type="PANTHER" id="PTHR42895:SF1">
    <property type="entry name" value="IRON-SULFUR CLUSTER PROTEIN"/>
    <property type="match status" value="1"/>
</dbReference>
<feature type="domain" description="4Fe-4S ferredoxin-type" evidence="2">
    <location>
        <begin position="35"/>
        <end position="64"/>
    </location>
</feature>
<evidence type="ECO:0000256" key="1">
    <source>
        <dbReference type="SAM" id="MobiDB-lite"/>
    </source>
</evidence>
<proteinExistence type="predicted"/>
<evidence type="ECO:0000313" key="4">
    <source>
        <dbReference type="Proteomes" id="UP000772181"/>
    </source>
</evidence>
<dbReference type="Proteomes" id="UP000772181">
    <property type="component" value="Unassembled WGS sequence"/>
</dbReference>
<evidence type="ECO:0000313" key="3">
    <source>
        <dbReference type="EMBL" id="MBI4594996.1"/>
    </source>
</evidence>
<evidence type="ECO:0000259" key="2">
    <source>
        <dbReference type="PROSITE" id="PS51379"/>
    </source>
</evidence>
<reference evidence="3" key="1">
    <citation type="submission" date="2020-07" db="EMBL/GenBank/DDBJ databases">
        <title>Huge and variable diversity of episymbiotic CPR bacteria and DPANN archaea in groundwater ecosystems.</title>
        <authorList>
            <person name="He C.Y."/>
            <person name="Keren R."/>
            <person name="Whittaker M."/>
            <person name="Farag I.F."/>
            <person name="Doudna J."/>
            <person name="Cate J.H.D."/>
            <person name="Banfield J.F."/>
        </authorList>
    </citation>
    <scope>NUCLEOTIDE SEQUENCE</scope>
    <source>
        <strain evidence="3">NC_groundwater_1482_Ag_S-0.65um_47_24</strain>
    </source>
</reference>
<sequence>MAIRKIIQIDENRCNGCGLCLPACAEGALEIVNGKARLANEIYCDGLGACLGVCPQGALIIEERESADFNQKAMEEHMEKDLTTQKPNTMETDDRGPKQFHISPHSHGGMSCPSANPISFSKPKEEADHGSPKAATPSRLSQWPVQLTLVPVKAPYFDGADLLVSADCVPFAYGGFHEDFLKGKTLVVGCPKLDDIQFYTDKLTNIFKQNNIKSLTVTYMEVPCCSGLAMAVERALKASGKKIPLTEVIMGLKGAIICSETMPESALV</sequence>
<dbReference type="InterPro" id="IPR052911">
    <property type="entry name" value="Corrinoid_activation_enz"/>
</dbReference>
<dbReference type="InterPro" id="IPR017896">
    <property type="entry name" value="4Fe4S_Fe-S-bd"/>
</dbReference>
<gene>
    <name evidence="3" type="ORF">HY730_01290</name>
</gene>
<dbReference type="Gene3D" id="3.30.70.20">
    <property type="match status" value="1"/>
</dbReference>